<accession>A0ABM8G4F8</accession>
<dbReference type="InterPro" id="IPR011013">
    <property type="entry name" value="Gal_mutarotase_sf_dom"/>
</dbReference>
<name>A0ABM8G4F8_9CELL</name>
<sequence length="125" mass="13901">MHVNTYAPSGTQFRITSGEHRAVVTEVGAAVREYSVGGRDVFVPFPEDQISPAYHGAVLVPWPNRLRDGRYEFDGGTHQVPVNEPERGTALHGLSTSMRWDLVDHAPDAVTLELRLPRPRGTRSR</sequence>
<dbReference type="InterPro" id="IPR014718">
    <property type="entry name" value="GH-type_carb-bd"/>
</dbReference>
<proteinExistence type="predicted"/>
<keyword evidence="2" id="KW-1185">Reference proteome</keyword>
<evidence type="ECO:0000313" key="1">
    <source>
        <dbReference type="EMBL" id="BDZ42934.1"/>
    </source>
</evidence>
<dbReference type="EMBL" id="AP027729">
    <property type="protein sequence ID" value="BDZ42934.1"/>
    <property type="molecule type" value="Genomic_DNA"/>
</dbReference>
<dbReference type="Gene3D" id="2.70.98.10">
    <property type="match status" value="1"/>
</dbReference>
<gene>
    <name evidence="1" type="ORF">GCM10025865_22330</name>
</gene>
<evidence type="ECO:0000313" key="2">
    <source>
        <dbReference type="Proteomes" id="UP001321475"/>
    </source>
</evidence>
<dbReference type="Proteomes" id="UP001321475">
    <property type="component" value="Chromosome"/>
</dbReference>
<dbReference type="Pfam" id="PF01263">
    <property type="entry name" value="Aldose_epim"/>
    <property type="match status" value="1"/>
</dbReference>
<evidence type="ECO:0008006" key="3">
    <source>
        <dbReference type="Google" id="ProtNLM"/>
    </source>
</evidence>
<dbReference type="SUPFAM" id="SSF74650">
    <property type="entry name" value="Galactose mutarotase-like"/>
    <property type="match status" value="1"/>
</dbReference>
<reference evidence="2" key="1">
    <citation type="journal article" date="2019" name="Int. J. Syst. Evol. Microbiol.">
        <title>The Global Catalogue of Microorganisms (GCM) 10K type strain sequencing project: providing services to taxonomists for standard genome sequencing and annotation.</title>
        <authorList>
            <consortium name="The Broad Institute Genomics Platform"/>
            <consortium name="The Broad Institute Genome Sequencing Center for Infectious Disease"/>
            <person name="Wu L."/>
            <person name="Ma J."/>
        </authorList>
    </citation>
    <scope>NUCLEOTIDE SEQUENCE [LARGE SCALE GENOMIC DNA]</scope>
    <source>
        <strain evidence="2">NBRC 108565</strain>
    </source>
</reference>
<protein>
    <recommendedName>
        <fullName evidence="3">Aldose 1-epimerase</fullName>
    </recommendedName>
</protein>
<organism evidence="1 2">
    <name type="scientific">Paraoerskovia sediminicola</name>
    <dbReference type="NCBI Taxonomy" id="1138587"/>
    <lineage>
        <taxon>Bacteria</taxon>
        <taxon>Bacillati</taxon>
        <taxon>Actinomycetota</taxon>
        <taxon>Actinomycetes</taxon>
        <taxon>Micrococcales</taxon>
        <taxon>Cellulomonadaceae</taxon>
        <taxon>Paraoerskovia</taxon>
    </lineage>
</organism>
<dbReference type="InterPro" id="IPR008183">
    <property type="entry name" value="Aldose_1/G6P_1-epimerase"/>
</dbReference>